<dbReference type="InterPro" id="IPR052411">
    <property type="entry name" value="c-mor_Regulatory_Protein"/>
</dbReference>
<dbReference type="InterPro" id="IPR009057">
    <property type="entry name" value="Homeodomain-like_sf"/>
</dbReference>
<feature type="domain" description="Mor transcription activator" evidence="1">
    <location>
        <begin position="32"/>
        <end position="135"/>
    </location>
</feature>
<protein>
    <submittedName>
        <fullName evidence="3">Putative late gene transcriptional activator</fullName>
    </submittedName>
</protein>
<gene>
    <name evidence="3" type="ORF">3F5_14</name>
    <name evidence="5" type="ORF">3S10_37</name>
    <name evidence="6" type="ORF">7AX5_36</name>
    <name evidence="4" type="ORF">7F10_36</name>
    <name evidence="7" type="ORF">7S12_34</name>
    <name evidence="9" type="ORF">8F10_1</name>
    <name evidence="2" type="ORF">8S3_14</name>
    <name evidence="8" type="ORF">9F3_34</name>
</gene>
<evidence type="ECO:0000313" key="7">
    <source>
        <dbReference type="EMBL" id="ASN71347.1"/>
    </source>
</evidence>
<evidence type="ECO:0000313" key="9">
    <source>
        <dbReference type="EMBL" id="ASN72993.1"/>
    </source>
</evidence>
<reference evidence="3" key="1">
    <citation type="submission" date="2017-06" db="EMBL/GenBank/DDBJ databases">
        <title>Novel phages from South African skin metaviromes.</title>
        <authorList>
            <person name="van Zyl L.J."/>
            <person name="Abrahams Y."/>
            <person name="Stander E.A."/>
            <person name="Kirby B.M."/>
            <person name="Clavaud C."/>
            <person name="Farcet C."/>
            <person name="Breton L."/>
            <person name="Trindade M.I."/>
        </authorList>
    </citation>
    <scope>NUCLEOTIDE SEQUENCE</scope>
</reference>
<evidence type="ECO:0000313" key="4">
    <source>
        <dbReference type="EMBL" id="ASN71023.1"/>
    </source>
</evidence>
<evidence type="ECO:0000313" key="6">
    <source>
        <dbReference type="EMBL" id="ASN71294.1"/>
    </source>
</evidence>
<dbReference type="EMBL" id="MF417993">
    <property type="protein sequence ID" value="ASN72993.1"/>
    <property type="molecule type" value="Genomic_DNA"/>
</dbReference>
<evidence type="ECO:0000313" key="8">
    <source>
        <dbReference type="EMBL" id="ASN71394.1"/>
    </source>
</evidence>
<proteinExistence type="predicted"/>
<dbReference type="EMBL" id="MF417922">
    <property type="protein sequence ID" value="ASN71294.1"/>
    <property type="molecule type" value="Genomic_DNA"/>
</dbReference>
<evidence type="ECO:0000313" key="5">
    <source>
        <dbReference type="EMBL" id="ASN71125.1"/>
    </source>
</evidence>
<dbReference type="EMBL" id="MF417924">
    <property type="protein sequence ID" value="ASN71394.1"/>
    <property type="molecule type" value="Genomic_DNA"/>
</dbReference>
<dbReference type="EMBL" id="MF417923">
    <property type="protein sequence ID" value="ASN71347.1"/>
    <property type="molecule type" value="Genomic_DNA"/>
</dbReference>
<organism evidence="3">
    <name type="scientific">uncultured Caudovirales phage</name>
    <dbReference type="NCBI Taxonomy" id="2100421"/>
    <lineage>
        <taxon>Viruses</taxon>
        <taxon>Duplodnaviria</taxon>
        <taxon>Heunggongvirae</taxon>
        <taxon>Uroviricota</taxon>
        <taxon>Caudoviricetes</taxon>
        <taxon>Peduoviridae</taxon>
        <taxon>Maltschvirus</taxon>
        <taxon>Maltschvirus maltsch</taxon>
    </lineage>
</organism>
<dbReference type="InterPro" id="IPR014875">
    <property type="entry name" value="Mor_transcription_activator"/>
</dbReference>
<evidence type="ECO:0000259" key="1">
    <source>
        <dbReference type="Pfam" id="PF08765"/>
    </source>
</evidence>
<dbReference type="EMBL" id="MF417919">
    <property type="protein sequence ID" value="ASN71125.1"/>
    <property type="molecule type" value="Genomic_DNA"/>
</dbReference>
<dbReference type="PANTHER" id="PTHR37812">
    <property type="entry name" value="MU-LIKE PROPHAGE FLUMU PROTEIN C"/>
    <property type="match status" value="1"/>
</dbReference>
<dbReference type="Gene3D" id="1.10.10.60">
    <property type="entry name" value="Homeodomain-like"/>
    <property type="match status" value="1"/>
</dbReference>
<dbReference type="SUPFAM" id="SSF46689">
    <property type="entry name" value="Homeodomain-like"/>
    <property type="match status" value="1"/>
</dbReference>
<dbReference type="EMBL" id="MF417864">
    <property type="protein sequence ID" value="ASN67699.1"/>
    <property type="molecule type" value="Genomic_DNA"/>
</dbReference>
<name>A0A2H4J0B0_9CAUD</name>
<dbReference type="Pfam" id="PF08765">
    <property type="entry name" value="Mor"/>
    <property type="match status" value="1"/>
</dbReference>
<sequence length="150" mass="17144">MSNGELFDSGEVDKLEPDKVLAHMNDAVVLARWQGTLNEMASIAEHKLRQLLPDKPDEVPTIARAMVYAICETMGGAVVYIPRGDGLRRAIRDMEIFREWREKNARPDALARKFDLSSQAVYDIIARQRALHRQQEPDLFGYEDAPKRLH</sequence>
<dbReference type="EMBL" id="MF417858">
    <property type="protein sequence ID" value="ASN67617.1"/>
    <property type="molecule type" value="Genomic_DNA"/>
</dbReference>
<accession>A0A2H4J0B0</accession>
<dbReference type="EMBL" id="MF417917">
    <property type="protein sequence ID" value="ASN71023.1"/>
    <property type="molecule type" value="Genomic_DNA"/>
</dbReference>
<evidence type="ECO:0000313" key="3">
    <source>
        <dbReference type="EMBL" id="ASN67699.1"/>
    </source>
</evidence>
<evidence type="ECO:0000313" key="2">
    <source>
        <dbReference type="EMBL" id="ASN67617.1"/>
    </source>
</evidence>
<dbReference type="PANTHER" id="PTHR37812:SF1">
    <property type="entry name" value="MU-LIKE PROPHAGE FLUMU PROTEIN C"/>
    <property type="match status" value="1"/>
</dbReference>